<organism evidence="2 3">
    <name type="scientific">Sphingomonas xinjiangensis</name>
    <dbReference type="NCBI Taxonomy" id="643568"/>
    <lineage>
        <taxon>Bacteria</taxon>
        <taxon>Pseudomonadati</taxon>
        <taxon>Pseudomonadota</taxon>
        <taxon>Alphaproteobacteria</taxon>
        <taxon>Sphingomonadales</taxon>
        <taxon>Sphingomonadaceae</taxon>
        <taxon>Sphingomonas</taxon>
    </lineage>
</organism>
<evidence type="ECO:0000313" key="3">
    <source>
        <dbReference type="Proteomes" id="UP000527143"/>
    </source>
</evidence>
<reference evidence="2 3" key="1">
    <citation type="submission" date="2020-08" db="EMBL/GenBank/DDBJ databases">
        <title>Genomic Encyclopedia of Type Strains, Phase IV (KMG-IV): sequencing the most valuable type-strain genomes for metagenomic binning, comparative biology and taxonomic classification.</title>
        <authorList>
            <person name="Goeker M."/>
        </authorList>
    </citation>
    <scope>NUCLEOTIDE SEQUENCE [LARGE SCALE GENOMIC DNA]</scope>
    <source>
        <strain evidence="2 3">DSM 26736</strain>
    </source>
</reference>
<accession>A0A840YR68</accession>
<keyword evidence="1" id="KW-0472">Membrane</keyword>
<dbReference type="RefSeq" id="WP_184089758.1">
    <property type="nucleotide sequence ID" value="NZ_JACIJF010000011.1"/>
</dbReference>
<evidence type="ECO:0000256" key="1">
    <source>
        <dbReference type="SAM" id="Phobius"/>
    </source>
</evidence>
<evidence type="ECO:0000313" key="2">
    <source>
        <dbReference type="EMBL" id="MBB5711981.1"/>
    </source>
</evidence>
<comment type="caution">
    <text evidence="2">The sequence shown here is derived from an EMBL/GenBank/DDBJ whole genome shotgun (WGS) entry which is preliminary data.</text>
</comment>
<keyword evidence="1" id="KW-1133">Transmembrane helix</keyword>
<proteinExistence type="predicted"/>
<name>A0A840YR68_9SPHN</name>
<sequence length="67" mass="7195">MQPNDNEKKPLFEQLRASLFLLAFGLCTLAFLVAIDRPEWFELRPASGTAAAMSNAGNTPTGAPEAS</sequence>
<dbReference type="AlphaFoldDB" id="A0A840YR68"/>
<gene>
    <name evidence="2" type="ORF">FHT02_003234</name>
</gene>
<keyword evidence="1" id="KW-0812">Transmembrane</keyword>
<dbReference type="Proteomes" id="UP000527143">
    <property type="component" value="Unassembled WGS sequence"/>
</dbReference>
<feature type="transmembrane region" description="Helical" evidence="1">
    <location>
        <begin position="15"/>
        <end position="35"/>
    </location>
</feature>
<dbReference type="EMBL" id="JACIJF010000011">
    <property type="protein sequence ID" value="MBB5711981.1"/>
    <property type="molecule type" value="Genomic_DNA"/>
</dbReference>
<protein>
    <submittedName>
        <fullName evidence="2">Uncharacterized protein</fullName>
    </submittedName>
</protein>
<keyword evidence="3" id="KW-1185">Reference proteome</keyword>